<dbReference type="AlphaFoldDB" id="A0A0S2W6F5"/>
<reference evidence="1 2" key="1">
    <citation type="journal article" date="2015" name="Nat. Commun.">
        <title>Production of butyrate from lysine and the Amadori product fructoselysine by a human gut commensal.</title>
        <authorList>
            <person name="Bui T.P."/>
            <person name="Ritari J."/>
            <person name="Boeren S."/>
            <person name="de Waard P."/>
            <person name="Plugge C.M."/>
            <person name="de Vos W.M."/>
        </authorList>
    </citation>
    <scope>NUCLEOTIDE SEQUENCE [LARGE SCALE GENOMIC DNA]</scope>
    <source>
        <strain evidence="1 2">AF211</strain>
    </source>
</reference>
<evidence type="ECO:0000313" key="1">
    <source>
        <dbReference type="EMBL" id="ALP94918.1"/>
    </source>
</evidence>
<name>A0A0S2W6F5_9FIRM</name>
<keyword evidence="2" id="KW-1185">Reference proteome</keyword>
<proteinExistence type="predicted"/>
<dbReference type="KEGG" id="ibu:IB211_02527c"/>
<gene>
    <name evidence="1" type="ORF">IB211_02527c</name>
</gene>
<reference evidence="2" key="2">
    <citation type="submission" date="2015-04" db="EMBL/GenBank/DDBJ databases">
        <title>A butyrogenic pathway from the amino acid lysine in a human gut commensal.</title>
        <authorList>
            <person name="de Vos W.M."/>
            <person name="Bui N.T.P."/>
            <person name="Plugge C.M."/>
            <person name="Ritari J."/>
        </authorList>
    </citation>
    <scope>NUCLEOTIDE SEQUENCE [LARGE SCALE GENOMIC DNA]</scope>
    <source>
        <strain evidence="2">AF211</strain>
    </source>
</reference>
<accession>A0A0S2W6F5</accession>
<protein>
    <submittedName>
        <fullName evidence="1">Uncharacterized protein</fullName>
    </submittedName>
</protein>
<dbReference type="Proteomes" id="UP000064844">
    <property type="component" value="Chromosome"/>
</dbReference>
<evidence type="ECO:0000313" key="2">
    <source>
        <dbReference type="Proteomes" id="UP000064844"/>
    </source>
</evidence>
<organism evidence="1 2">
    <name type="scientific">Intestinimonas butyriciproducens</name>
    <dbReference type="NCBI Taxonomy" id="1297617"/>
    <lineage>
        <taxon>Bacteria</taxon>
        <taxon>Bacillati</taxon>
        <taxon>Bacillota</taxon>
        <taxon>Clostridia</taxon>
        <taxon>Eubacteriales</taxon>
        <taxon>Intestinimonas</taxon>
    </lineage>
</organism>
<dbReference type="EMBL" id="CP011307">
    <property type="protein sequence ID" value="ALP94918.1"/>
    <property type="molecule type" value="Genomic_DNA"/>
</dbReference>
<dbReference type="STRING" id="1297617.IB211_02527c"/>
<sequence>MDHPIPSQVWIYTHDNREKPFDTSLKKFQKYAAYFDNILEKERVYTKNRGEFI</sequence>